<dbReference type="EMBL" id="SNRY01000021">
    <property type="protein sequence ID" value="KAA6350889.1"/>
    <property type="molecule type" value="Genomic_DNA"/>
</dbReference>
<dbReference type="SUPFAM" id="SSF56925">
    <property type="entry name" value="OMPA-like"/>
    <property type="match status" value="1"/>
</dbReference>
<reference evidence="1" key="1">
    <citation type="submission" date="2019-03" db="EMBL/GenBank/DDBJ databases">
        <title>Single cell metagenomics reveals metabolic interactions within the superorganism composed of flagellate Streblomastix strix and complex community of Bacteroidetes bacteria on its surface.</title>
        <authorList>
            <person name="Treitli S.C."/>
            <person name="Kolisko M."/>
            <person name="Husnik F."/>
            <person name="Keeling P."/>
            <person name="Hampl V."/>
        </authorList>
    </citation>
    <scope>NUCLEOTIDE SEQUENCE</scope>
    <source>
        <strain evidence="1">STM</strain>
    </source>
</reference>
<evidence type="ECO:0008006" key="2">
    <source>
        <dbReference type="Google" id="ProtNLM"/>
    </source>
</evidence>
<evidence type="ECO:0000313" key="1">
    <source>
        <dbReference type="EMBL" id="KAA6350889.1"/>
    </source>
</evidence>
<accession>A0A5J4SXF1</accession>
<dbReference type="AlphaFoldDB" id="A0A5J4SXF1"/>
<proteinExistence type="predicted"/>
<name>A0A5J4SXF1_9ZZZZ</name>
<sequence>MKRILFTACLLVISWKASAQFEKNSWVVNPTVTGIEYSYDDANKNHFGLSTQGGAFVIDNLALLLKVGGDWTKTIHTYSVGAGGRYYFNKTGIYVGAGLYFMRWAYRNDRERQGHRDEYGLAVDCGYAFFLSRTVTIEPAVYYDLGFKDSDLSKFGLKLGFGFYF</sequence>
<comment type="caution">
    <text evidence="1">The sequence shown here is derived from an EMBL/GenBank/DDBJ whole genome shotgun (WGS) entry which is preliminary data.</text>
</comment>
<gene>
    <name evidence="1" type="ORF">EZS27_001736</name>
</gene>
<protein>
    <recommendedName>
        <fullName evidence="2">Outer membrane protein beta-barrel domain-containing protein</fullName>
    </recommendedName>
</protein>
<organism evidence="1">
    <name type="scientific">termite gut metagenome</name>
    <dbReference type="NCBI Taxonomy" id="433724"/>
    <lineage>
        <taxon>unclassified sequences</taxon>
        <taxon>metagenomes</taxon>
        <taxon>organismal metagenomes</taxon>
    </lineage>
</organism>
<dbReference type="InterPro" id="IPR011250">
    <property type="entry name" value="OMP/PagP_B-barrel"/>
</dbReference>